<dbReference type="InterPro" id="IPR043128">
    <property type="entry name" value="Rev_trsase/Diguanyl_cyclase"/>
</dbReference>
<dbReference type="EMBL" id="CP133620">
    <property type="protein sequence ID" value="WMV46700.1"/>
    <property type="molecule type" value="Genomic_DNA"/>
</dbReference>
<keyword evidence="2" id="KW-1185">Reference proteome</keyword>
<dbReference type="Gene3D" id="3.30.70.270">
    <property type="match status" value="1"/>
</dbReference>
<dbReference type="InterPro" id="IPR043502">
    <property type="entry name" value="DNA/RNA_pol_sf"/>
</dbReference>
<evidence type="ECO:0000313" key="1">
    <source>
        <dbReference type="EMBL" id="WMV46700.1"/>
    </source>
</evidence>
<proteinExistence type="predicted"/>
<evidence type="ECO:0000313" key="2">
    <source>
        <dbReference type="Proteomes" id="UP001234989"/>
    </source>
</evidence>
<accession>A0AAF0ZRC5</accession>
<organism evidence="1 2">
    <name type="scientific">Solanum verrucosum</name>
    <dbReference type="NCBI Taxonomy" id="315347"/>
    <lineage>
        <taxon>Eukaryota</taxon>
        <taxon>Viridiplantae</taxon>
        <taxon>Streptophyta</taxon>
        <taxon>Embryophyta</taxon>
        <taxon>Tracheophyta</taxon>
        <taxon>Spermatophyta</taxon>
        <taxon>Magnoliopsida</taxon>
        <taxon>eudicotyledons</taxon>
        <taxon>Gunneridae</taxon>
        <taxon>Pentapetalae</taxon>
        <taxon>asterids</taxon>
        <taxon>lamiids</taxon>
        <taxon>Solanales</taxon>
        <taxon>Solanaceae</taxon>
        <taxon>Solanoideae</taxon>
        <taxon>Solaneae</taxon>
        <taxon>Solanum</taxon>
    </lineage>
</organism>
<dbReference type="PANTHER" id="PTHR37984:SF5">
    <property type="entry name" value="PROTEIN NYNRIN-LIKE"/>
    <property type="match status" value="1"/>
</dbReference>
<sequence length="150" mass="17353">MPSVASLGHLVSKERLLVDPQEIEANKNWVWPKSMTEVRSFMGLASYYCTFVKNIASVATHLTSKRDLNLRQKRWMKLLENYDVTIQYHPRKTNVVTDMLSRKMINMGSLACLGFQHLAREIQALESKFMWLCIAEKGGVLAWIEFKPTF</sequence>
<dbReference type="Proteomes" id="UP001234989">
    <property type="component" value="Chromosome 9"/>
</dbReference>
<gene>
    <name evidence="1" type="ORF">MTR67_040085</name>
</gene>
<reference evidence="1" key="1">
    <citation type="submission" date="2023-08" db="EMBL/GenBank/DDBJ databases">
        <title>A de novo genome assembly of Solanum verrucosum Schlechtendal, a Mexican diploid species geographically isolated from the other diploid A-genome species in potato relatives.</title>
        <authorList>
            <person name="Hosaka K."/>
        </authorList>
    </citation>
    <scope>NUCLEOTIDE SEQUENCE</scope>
    <source>
        <tissue evidence="1">Young leaves</tissue>
    </source>
</reference>
<name>A0AAF0ZRC5_SOLVR</name>
<protein>
    <submittedName>
        <fullName evidence="1">Uncharacterized protein</fullName>
    </submittedName>
</protein>
<dbReference type="PANTHER" id="PTHR37984">
    <property type="entry name" value="PROTEIN CBG26694"/>
    <property type="match status" value="1"/>
</dbReference>
<dbReference type="InterPro" id="IPR050951">
    <property type="entry name" value="Retrovirus_Pol_polyprotein"/>
</dbReference>
<dbReference type="AlphaFoldDB" id="A0AAF0ZRC5"/>
<dbReference type="SUPFAM" id="SSF56672">
    <property type="entry name" value="DNA/RNA polymerases"/>
    <property type="match status" value="1"/>
</dbReference>